<evidence type="ECO:0000256" key="1">
    <source>
        <dbReference type="SAM" id="MobiDB-lite"/>
    </source>
</evidence>
<evidence type="ECO:0000313" key="2">
    <source>
        <dbReference type="EMBL" id="GBM06990.1"/>
    </source>
</evidence>
<dbReference type="EMBL" id="BGPR01087396">
    <property type="protein sequence ID" value="GBM06990.1"/>
    <property type="molecule type" value="Genomic_DNA"/>
</dbReference>
<dbReference type="InterPro" id="IPR052709">
    <property type="entry name" value="Transposase-MT_Hybrid"/>
</dbReference>
<organism evidence="2 3">
    <name type="scientific">Araneus ventricosus</name>
    <name type="common">Orbweaver spider</name>
    <name type="synonym">Epeira ventricosa</name>
    <dbReference type="NCBI Taxonomy" id="182803"/>
    <lineage>
        <taxon>Eukaryota</taxon>
        <taxon>Metazoa</taxon>
        <taxon>Ecdysozoa</taxon>
        <taxon>Arthropoda</taxon>
        <taxon>Chelicerata</taxon>
        <taxon>Arachnida</taxon>
        <taxon>Araneae</taxon>
        <taxon>Araneomorphae</taxon>
        <taxon>Entelegynae</taxon>
        <taxon>Araneoidea</taxon>
        <taxon>Araneidae</taxon>
        <taxon>Araneus</taxon>
    </lineage>
</organism>
<reference evidence="2 3" key="1">
    <citation type="journal article" date="2019" name="Sci. Rep.">
        <title>Orb-weaving spider Araneus ventricosus genome elucidates the spidroin gene catalogue.</title>
        <authorList>
            <person name="Kono N."/>
            <person name="Nakamura H."/>
            <person name="Ohtoshi R."/>
            <person name="Moran D.A.P."/>
            <person name="Shinohara A."/>
            <person name="Yoshida Y."/>
            <person name="Fujiwara M."/>
            <person name="Mori M."/>
            <person name="Tomita M."/>
            <person name="Arakawa K."/>
        </authorList>
    </citation>
    <scope>NUCLEOTIDE SEQUENCE [LARGE SCALE GENOMIC DNA]</scope>
</reference>
<feature type="region of interest" description="Disordered" evidence="1">
    <location>
        <begin position="21"/>
        <end position="91"/>
    </location>
</feature>
<gene>
    <name evidence="2" type="ORF">AVEN_125226_1</name>
</gene>
<keyword evidence="3" id="KW-1185">Reference proteome</keyword>
<dbReference type="PANTHER" id="PTHR46060">
    <property type="entry name" value="MARINER MOS1 TRANSPOSASE-LIKE PROTEIN"/>
    <property type="match status" value="1"/>
</dbReference>
<name>A0A4Y2CRE9_ARAVE</name>
<feature type="compositionally biased region" description="Polar residues" evidence="1">
    <location>
        <begin position="26"/>
        <end position="35"/>
    </location>
</feature>
<proteinExistence type="predicted"/>
<accession>A0A4Y2CRE9</accession>
<protein>
    <recommendedName>
        <fullName evidence="4">Mos1 transposase HTH domain-containing protein</fullName>
    </recommendedName>
</protein>
<evidence type="ECO:0000313" key="3">
    <source>
        <dbReference type="Proteomes" id="UP000499080"/>
    </source>
</evidence>
<sequence>MSDGEVDIRLLALRRQQRRNRGKSSALESLDNNTSDVERVSGHRRKDISFSSSAQGWRQWGSGGPRPSFGDAVLHPSGQNGEGDTRNVSESVRCGRSEQMCVFEWFKRFRDGKENVKDEPRSGINESSQTSTTPDNIERVRRMLADDRRLSLRMIAEELKISLDSVRHIIHEYLQKRKKKVYAFPTLPRCSNV</sequence>
<dbReference type="AlphaFoldDB" id="A0A4Y2CRE9"/>
<dbReference type="PANTHER" id="PTHR46060:SF1">
    <property type="entry name" value="MARINER MOS1 TRANSPOSASE-LIKE PROTEIN"/>
    <property type="match status" value="1"/>
</dbReference>
<evidence type="ECO:0008006" key="4">
    <source>
        <dbReference type="Google" id="ProtNLM"/>
    </source>
</evidence>
<dbReference type="Proteomes" id="UP000499080">
    <property type="component" value="Unassembled WGS sequence"/>
</dbReference>
<comment type="caution">
    <text evidence="2">The sequence shown here is derived from an EMBL/GenBank/DDBJ whole genome shotgun (WGS) entry which is preliminary data.</text>
</comment>